<evidence type="ECO:0000256" key="1">
    <source>
        <dbReference type="SAM" id="MobiDB-lite"/>
    </source>
</evidence>
<feature type="region of interest" description="Disordered" evidence="1">
    <location>
        <begin position="78"/>
        <end position="97"/>
    </location>
</feature>
<organism evidence="2">
    <name type="scientific">marine sediment metagenome</name>
    <dbReference type="NCBI Taxonomy" id="412755"/>
    <lineage>
        <taxon>unclassified sequences</taxon>
        <taxon>metagenomes</taxon>
        <taxon>ecological metagenomes</taxon>
    </lineage>
</organism>
<protein>
    <submittedName>
        <fullName evidence="2">Uncharacterized protein</fullName>
    </submittedName>
</protein>
<evidence type="ECO:0000313" key="2">
    <source>
        <dbReference type="EMBL" id="GAG51682.1"/>
    </source>
</evidence>
<proteinExistence type="predicted"/>
<name>X0YYX7_9ZZZZ</name>
<sequence>MPHRQTTAEAQRRLEAHRRWWRAYLAPLEGATIKSAGLQMLPDDDTLEEWPVLIVKTVDGARLEITVSRDAEGNGPGFLFGLPMPNITDEPRPRVVG</sequence>
<accession>X0YYX7</accession>
<comment type="caution">
    <text evidence="2">The sequence shown here is derived from an EMBL/GenBank/DDBJ whole genome shotgun (WGS) entry which is preliminary data.</text>
</comment>
<dbReference type="EMBL" id="BARS01050821">
    <property type="protein sequence ID" value="GAG51682.1"/>
    <property type="molecule type" value="Genomic_DNA"/>
</dbReference>
<reference evidence="2" key="1">
    <citation type="journal article" date="2014" name="Front. Microbiol.">
        <title>High frequency of phylogenetically diverse reductive dehalogenase-homologous genes in deep subseafloor sedimentary metagenomes.</title>
        <authorList>
            <person name="Kawai M."/>
            <person name="Futagami T."/>
            <person name="Toyoda A."/>
            <person name="Takaki Y."/>
            <person name="Nishi S."/>
            <person name="Hori S."/>
            <person name="Arai W."/>
            <person name="Tsubouchi T."/>
            <person name="Morono Y."/>
            <person name="Uchiyama I."/>
            <person name="Ito T."/>
            <person name="Fujiyama A."/>
            <person name="Inagaki F."/>
            <person name="Takami H."/>
        </authorList>
    </citation>
    <scope>NUCLEOTIDE SEQUENCE</scope>
    <source>
        <strain evidence="2">Expedition CK06-06</strain>
    </source>
</reference>
<dbReference type="AlphaFoldDB" id="X0YYX7"/>
<gene>
    <name evidence="2" type="ORF">S01H1_75798</name>
</gene>